<dbReference type="AlphaFoldDB" id="A0A1A6BIB9"/>
<evidence type="ECO:0000313" key="1">
    <source>
        <dbReference type="EMBL" id="OBS02078.1"/>
    </source>
</evidence>
<name>A0A1A6BIB9_MYCGO</name>
<dbReference type="EMBL" id="MAEM01000225">
    <property type="protein sequence ID" value="OBS02078.1"/>
    <property type="molecule type" value="Genomic_DNA"/>
</dbReference>
<protein>
    <submittedName>
        <fullName evidence="1">Uncharacterized protein</fullName>
    </submittedName>
</protein>
<dbReference type="Proteomes" id="UP000093757">
    <property type="component" value="Unassembled WGS sequence"/>
</dbReference>
<gene>
    <name evidence="1" type="ORF">A9W98_16750</name>
</gene>
<dbReference type="RefSeq" id="WP_065133680.1">
    <property type="nucleotide sequence ID" value="NZ_MAEM01000225.1"/>
</dbReference>
<comment type="caution">
    <text evidence="1">The sequence shown here is derived from an EMBL/GenBank/DDBJ whole genome shotgun (WGS) entry which is preliminary data.</text>
</comment>
<proteinExistence type="predicted"/>
<accession>A0A1A6BIB9</accession>
<evidence type="ECO:0000313" key="2">
    <source>
        <dbReference type="Proteomes" id="UP000093757"/>
    </source>
</evidence>
<organism evidence="1 2">
    <name type="scientific">Mycobacterium gordonae</name>
    <dbReference type="NCBI Taxonomy" id="1778"/>
    <lineage>
        <taxon>Bacteria</taxon>
        <taxon>Bacillati</taxon>
        <taxon>Actinomycetota</taxon>
        <taxon>Actinomycetes</taxon>
        <taxon>Mycobacteriales</taxon>
        <taxon>Mycobacteriaceae</taxon>
        <taxon>Mycobacterium</taxon>
    </lineage>
</organism>
<sequence>MAKRGFGVTVQLCFTLKEQIDSHSDKGVFSDPFTFAGSRPVKGASDTAQAVELVGPQTGFFALKLAIGHPLPRQRFAILTRHADV</sequence>
<reference evidence="1 2" key="1">
    <citation type="submission" date="2016-06" db="EMBL/GenBank/DDBJ databases">
        <authorList>
            <person name="Kjaerup R.B."/>
            <person name="Dalgaard T.S."/>
            <person name="Juul-Madsen H.R."/>
        </authorList>
    </citation>
    <scope>NUCLEOTIDE SEQUENCE [LARGE SCALE GENOMIC DNA]</scope>
    <source>
        <strain evidence="1 2">1245752.6</strain>
    </source>
</reference>